<comment type="caution">
    <text evidence="2">The sequence shown here is derived from an EMBL/GenBank/DDBJ whole genome shotgun (WGS) entry which is preliminary data.</text>
</comment>
<organism evidence="2 3">
    <name type="scientific">Deinococcus sedimenti</name>
    <dbReference type="NCBI Taxonomy" id="1867090"/>
    <lineage>
        <taxon>Bacteria</taxon>
        <taxon>Thermotogati</taxon>
        <taxon>Deinococcota</taxon>
        <taxon>Deinococci</taxon>
        <taxon>Deinococcales</taxon>
        <taxon>Deinococcaceae</taxon>
        <taxon>Deinococcus</taxon>
    </lineage>
</organism>
<protein>
    <recommendedName>
        <fullName evidence="1">Polysaccharide pyruvyl transferase domain-containing protein</fullName>
    </recommendedName>
</protein>
<dbReference type="Proteomes" id="UP000644548">
    <property type="component" value="Unassembled WGS sequence"/>
</dbReference>
<accession>A0ABQ2S5R3</accession>
<reference evidence="3" key="1">
    <citation type="journal article" date="2019" name="Int. J. Syst. Evol. Microbiol.">
        <title>The Global Catalogue of Microorganisms (GCM) 10K type strain sequencing project: providing services to taxonomists for standard genome sequencing and annotation.</title>
        <authorList>
            <consortium name="The Broad Institute Genomics Platform"/>
            <consortium name="The Broad Institute Genome Sequencing Center for Infectious Disease"/>
            <person name="Wu L."/>
            <person name="Ma J."/>
        </authorList>
    </citation>
    <scope>NUCLEOTIDE SEQUENCE [LARGE SCALE GENOMIC DNA]</scope>
    <source>
        <strain evidence="3">JCM 31405</strain>
    </source>
</reference>
<sequence>MKATIITTVRHNVGDDFIREGVMHVLEKSLDEPIEYELIHKHMPVSTRHGFEFIRKYRVSKLVDGVLPLMPASDRVFEADVLVQSGAPVFWSHPNGPHCADNEWFEPLIERRYRRVAGQVPFFNLAAGSAQQYSSDGSEILEPFAARDRAYIQRLMSYTDALTLRDQVAQSMLLLLGYNAEVIPCSSIFSAEHMGIRAEEGEFVAINFMDGGSHFDFSGNISKDRWLNDFREFYAKVKNQEKIVFICHDEKEVKMARLVDPNARIFFSHDYGDYLRMYAQCKFGIMNRIHGCFGLASLGRPSFLIGSDSRTLMAREINLPYDYVNNVGTERLLSEFSTLQTRWPTYREEMDEIKRRALARYRAVLHYGWSR</sequence>
<gene>
    <name evidence="2" type="ORF">GCM10008960_20300</name>
</gene>
<dbReference type="InterPro" id="IPR007345">
    <property type="entry name" value="Polysacch_pyruvyl_Trfase"/>
</dbReference>
<evidence type="ECO:0000259" key="1">
    <source>
        <dbReference type="Pfam" id="PF04230"/>
    </source>
</evidence>
<proteinExistence type="predicted"/>
<keyword evidence="3" id="KW-1185">Reference proteome</keyword>
<evidence type="ECO:0000313" key="3">
    <source>
        <dbReference type="Proteomes" id="UP000644548"/>
    </source>
</evidence>
<feature type="domain" description="Polysaccharide pyruvyl transferase" evidence="1">
    <location>
        <begin position="12"/>
        <end position="308"/>
    </location>
</feature>
<dbReference type="EMBL" id="BMQN01000003">
    <property type="protein sequence ID" value="GGR93260.1"/>
    <property type="molecule type" value="Genomic_DNA"/>
</dbReference>
<dbReference type="Pfam" id="PF04230">
    <property type="entry name" value="PS_pyruv_trans"/>
    <property type="match status" value="1"/>
</dbReference>
<dbReference type="RefSeq" id="WP_189073051.1">
    <property type="nucleotide sequence ID" value="NZ_BMQN01000003.1"/>
</dbReference>
<name>A0ABQ2S5R3_9DEIO</name>
<evidence type="ECO:0000313" key="2">
    <source>
        <dbReference type="EMBL" id="GGR93260.1"/>
    </source>
</evidence>